<evidence type="ECO:0000313" key="4">
    <source>
        <dbReference type="Proteomes" id="UP000007374"/>
    </source>
</evidence>
<proteinExistence type="predicted"/>
<gene>
    <name evidence="3" type="ORF">NA8A_15811</name>
</gene>
<sequence length="278" mass="29566">MISPQWPGNLSPMLKRLSFCLPLLFAAPAFSASSGWHESEGGAVRLVTSGLPDAGGRLRGVIDIKLKPGWKTYWRNPGSAGIPPELDLSRSPHVTKAEIEYPAPERVHEGEASWAGYKHSVRLPVTFTLDRPDAVALIDADVLLGLCEAICIPFQASFAFDPGADADNQADAFTVQAAYAALPAPASPAFTVASAKIDRERLTIEANLPPELPGQPELFIDHEKPHLLGTPILAGLEGGKAKFTVEILGADTSALAGSWLTYTLAEGGRAVSGRVKLR</sequence>
<keyword evidence="1" id="KW-0732">Signal</keyword>
<organism evidence="3 4">
    <name type="scientific">Nitratireductor indicus C115</name>
    <dbReference type="NCBI Taxonomy" id="1231190"/>
    <lineage>
        <taxon>Bacteria</taxon>
        <taxon>Pseudomonadati</taxon>
        <taxon>Pseudomonadota</taxon>
        <taxon>Alphaproteobacteria</taxon>
        <taxon>Hyphomicrobiales</taxon>
        <taxon>Phyllobacteriaceae</taxon>
        <taxon>Nitratireductor</taxon>
    </lineage>
</organism>
<dbReference type="PATRIC" id="fig|1231190.3.peg.3273"/>
<feature type="signal peptide" evidence="1">
    <location>
        <begin position="1"/>
        <end position="31"/>
    </location>
</feature>
<feature type="domain" description="Thiol:disulfide interchange protein DsbD N-terminal" evidence="2">
    <location>
        <begin position="58"/>
        <end position="158"/>
    </location>
</feature>
<evidence type="ECO:0000259" key="2">
    <source>
        <dbReference type="Pfam" id="PF11412"/>
    </source>
</evidence>
<dbReference type="Proteomes" id="UP000007374">
    <property type="component" value="Unassembled WGS sequence"/>
</dbReference>
<accession>K2PJI8</accession>
<dbReference type="EMBL" id="AMSI01000011">
    <property type="protein sequence ID" value="EKF41332.1"/>
    <property type="molecule type" value="Genomic_DNA"/>
</dbReference>
<evidence type="ECO:0000256" key="1">
    <source>
        <dbReference type="SAM" id="SignalP"/>
    </source>
</evidence>
<dbReference type="STRING" id="721133.SAMN05216176_111146"/>
<dbReference type="eggNOG" id="COG4233">
    <property type="taxonomic scope" value="Bacteria"/>
</dbReference>
<dbReference type="Pfam" id="PF11412">
    <property type="entry name" value="DsbD_N"/>
    <property type="match status" value="1"/>
</dbReference>
<evidence type="ECO:0000313" key="3">
    <source>
        <dbReference type="EMBL" id="EKF41332.1"/>
    </source>
</evidence>
<dbReference type="RefSeq" id="WP_009451347.1">
    <property type="nucleotide sequence ID" value="NZ_AMSI01000011.1"/>
</dbReference>
<dbReference type="InterPro" id="IPR028250">
    <property type="entry name" value="DsbDN"/>
</dbReference>
<reference evidence="3 4" key="1">
    <citation type="journal article" date="2012" name="J. Bacteriol.">
        <title>Genome Sequence of Nitratireductor indicus Type Strain C115.</title>
        <authorList>
            <person name="Lai Q."/>
            <person name="Li G."/>
            <person name="Yu Z."/>
            <person name="Shao Z."/>
        </authorList>
    </citation>
    <scope>NUCLEOTIDE SEQUENCE [LARGE SCALE GENOMIC DNA]</scope>
    <source>
        <strain evidence="3 4">C115</strain>
    </source>
</reference>
<protein>
    <recommendedName>
        <fullName evidence="2">Thiol:disulfide interchange protein DsbD N-terminal domain-containing protein</fullName>
    </recommendedName>
</protein>
<dbReference type="AlphaFoldDB" id="K2PJI8"/>
<keyword evidence="4" id="KW-1185">Reference proteome</keyword>
<feature type="chain" id="PRO_5003863073" description="Thiol:disulfide interchange protein DsbD N-terminal domain-containing protein" evidence="1">
    <location>
        <begin position="32"/>
        <end position="278"/>
    </location>
</feature>
<name>K2PJI8_9HYPH</name>
<comment type="caution">
    <text evidence="3">The sequence shown here is derived from an EMBL/GenBank/DDBJ whole genome shotgun (WGS) entry which is preliminary data.</text>
</comment>